<dbReference type="EMBL" id="BMFY01000003">
    <property type="protein sequence ID" value="GGA06969.1"/>
    <property type="molecule type" value="Genomic_DNA"/>
</dbReference>
<comment type="caution">
    <text evidence="1">The sequence shown here is derived from an EMBL/GenBank/DDBJ whole genome shotgun (WGS) entry which is preliminary data.</text>
</comment>
<evidence type="ECO:0000313" key="2">
    <source>
        <dbReference type="Proteomes" id="UP000616114"/>
    </source>
</evidence>
<name>A0A8J2XJL7_9MICO</name>
<keyword evidence="2" id="KW-1185">Reference proteome</keyword>
<dbReference type="InterPro" id="IPR052922">
    <property type="entry name" value="Cytidylate_Kinase-2"/>
</dbReference>
<protein>
    <recommendedName>
        <fullName evidence="3">AAA domain-containing protein</fullName>
    </recommendedName>
</protein>
<dbReference type="PANTHER" id="PTHR37816:SF2">
    <property type="entry name" value="DNA TOPOLOGY MODULATION PROTEIN FLAR-RELATED PROTEIN"/>
    <property type="match status" value="1"/>
</dbReference>
<dbReference type="AlphaFoldDB" id="A0A8J2XJL7"/>
<dbReference type="Proteomes" id="UP000616114">
    <property type="component" value="Unassembled WGS sequence"/>
</dbReference>
<accession>A0A8J2XJL7</accession>
<dbReference type="InterPro" id="IPR027417">
    <property type="entry name" value="P-loop_NTPase"/>
</dbReference>
<dbReference type="Gene3D" id="3.40.50.300">
    <property type="entry name" value="P-loop containing nucleotide triphosphate hydrolases"/>
    <property type="match status" value="1"/>
</dbReference>
<evidence type="ECO:0008006" key="3">
    <source>
        <dbReference type="Google" id="ProtNLM"/>
    </source>
</evidence>
<proteinExistence type="predicted"/>
<dbReference type="PANTHER" id="PTHR37816">
    <property type="entry name" value="YALI0E33011P"/>
    <property type="match status" value="1"/>
</dbReference>
<sequence>MKRSRVHVIGASGSGTTTLARALADHWAVPHADADEYFWVPAVPPFRQKRPEEARRSLMREVFVPREAWVLSGSMLGWGDTGSTEPSGEHTVVREQGVSIGGVGVEADEIGR</sequence>
<organism evidence="1 2">
    <name type="scientific">Sediminivirga luteola</name>
    <dbReference type="NCBI Taxonomy" id="1774748"/>
    <lineage>
        <taxon>Bacteria</taxon>
        <taxon>Bacillati</taxon>
        <taxon>Actinomycetota</taxon>
        <taxon>Actinomycetes</taxon>
        <taxon>Micrococcales</taxon>
        <taxon>Brevibacteriaceae</taxon>
        <taxon>Sediminivirga</taxon>
    </lineage>
</organism>
<reference evidence="1" key="2">
    <citation type="submission" date="2020-09" db="EMBL/GenBank/DDBJ databases">
        <authorList>
            <person name="Sun Q."/>
            <person name="Zhou Y."/>
        </authorList>
    </citation>
    <scope>NUCLEOTIDE SEQUENCE</scope>
    <source>
        <strain evidence="1">CGMCC 1.12785</strain>
    </source>
</reference>
<reference evidence="1" key="1">
    <citation type="journal article" date="2014" name="Int. J. Syst. Evol. Microbiol.">
        <title>Complete genome sequence of Corynebacterium casei LMG S-19264T (=DSM 44701T), isolated from a smear-ripened cheese.</title>
        <authorList>
            <consortium name="US DOE Joint Genome Institute (JGI-PGF)"/>
            <person name="Walter F."/>
            <person name="Albersmeier A."/>
            <person name="Kalinowski J."/>
            <person name="Ruckert C."/>
        </authorList>
    </citation>
    <scope>NUCLEOTIDE SEQUENCE</scope>
    <source>
        <strain evidence="1">CGMCC 1.12785</strain>
    </source>
</reference>
<evidence type="ECO:0000313" key="1">
    <source>
        <dbReference type="EMBL" id="GGA06969.1"/>
    </source>
</evidence>
<gene>
    <name evidence="1" type="ORF">GCM10011333_07040</name>
</gene>
<dbReference type="SUPFAM" id="SSF52540">
    <property type="entry name" value="P-loop containing nucleoside triphosphate hydrolases"/>
    <property type="match status" value="1"/>
</dbReference>